<keyword evidence="1" id="KW-0812">Transmembrane</keyword>
<name>A0ABW7IUH4_9VIBR</name>
<evidence type="ECO:0000313" key="3">
    <source>
        <dbReference type="EMBL" id="MFH0265238.1"/>
    </source>
</evidence>
<gene>
    <name evidence="3" type="ORF">ACGRQ9_06965</name>
</gene>
<dbReference type="Proteomes" id="UP001607151">
    <property type="component" value="Unassembled WGS sequence"/>
</dbReference>
<evidence type="ECO:0000259" key="2">
    <source>
        <dbReference type="Pfam" id="PF13127"/>
    </source>
</evidence>
<sequence>MKFLRQYKISILFCISGMLCLMAYNIIGSSVDQNGLLVEPFGLIPLFWLFQLLALMALLVTLVKHRNAQ</sequence>
<protein>
    <submittedName>
        <fullName evidence="3">DUF3955 domain-containing protein</fullName>
    </submittedName>
</protein>
<evidence type="ECO:0000256" key="1">
    <source>
        <dbReference type="SAM" id="Phobius"/>
    </source>
</evidence>
<proteinExistence type="predicted"/>
<dbReference type="InterPro" id="IPR025016">
    <property type="entry name" value="DUF3955"/>
</dbReference>
<comment type="caution">
    <text evidence="3">The sequence shown here is derived from an EMBL/GenBank/DDBJ whole genome shotgun (WGS) entry which is preliminary data.</text>
</comment>
<dbReference type="Pfam" id="PF13127">
    <property type="entry name" value="DUF3955"/>
    <property type="match status" value="1"/>
</dbReference>
<dbReference type="RefSeq" id="WP_089139541.1">
    <property type="nucleotide sequence ID" value="NZ_AP018685.1"/>
</dbReference>
<feature type="transmembrane region" description="Helical" evidence="1">
    <location>
        <begin position="42"/>
        <end position="63"/>
    </location>
</feature>
<organism evidence="3 4">
    <name type="scientific">Vibrio rumoiensis</name>
    <dbReference type="NCBI Taxonomy" id="76258"/>
    <lineage>
        <taxon>Bacteria</taxon>
        <taxon>Pseudomonadati</taxon>
        <taxon>Pseudomonadota</taxon>
        <taxon>Gammaproteobacteria</taxon>
        <taxon>Vibrionales</taxon>
        <taxon>Vibrionaceae</taxon>
        <taxon>Vibrio</taxon>
    </lineage>
</organism>
<feature type="domain" description="DUF3955" evidence="2">
    <location>
        <begin position="7"/>
        <end position="64"/>
    </location>
</feature>
<keyword evidence="1" id="KW-0472">Membrane</keyword>
<evidence type="ECO:0000313" key="4">
    <source>
        <dbReference type="Proteomes" id="UP001607151"/>
    </source>
</evidence>
<dbReference type="EMBL" id="JBIHSN010000002">
    <property type="protein sequence ID" value="MFH0265238.1"/>
    <property type="molecule type" value="Genomic_DNA"/>
</dbReference>
<keyword evidence="1" id="KW-1133">Transmembrane helix</keyword>
<accession>A0ABW7IUH4</accession>
<reference evidence="3 4" key="1">
    <citation type="submission" date="2024-10" db="EMBL/GenBank/DDBJ databases">
        <authorList>
            <person name="Yibar A."/>
            <person name="Saticioglu I.B."/>
            <person name="Duman M."/>
            <person name="Ajmi N."/>
            <person name="Gurler F."/>
            <person name="Ay H."/>
            <person name="Onuk E."/>
            <person name="Guler S."/>
            <person name="Romalde J.L."/>
        </authorList>
    </citation>
    <scope>NUCLEOTIDE SEQUENCE [LARGE SCALE GENOMIC DNA]</scope>
    <source>
        <strain evidence="3 4">14-MA-B</strain>
    </source>
</reference>
<keyword evidence="4" id="KW-1185">Reference proteome</keyword>
<feature type="transmembrane region" description="Helical" evidence="1">
    <location>
        <begin position="7"/>
        <end position="27"/>
    </location>
</feature>